<dbReference type="AlphaFoldDB" id="A0A2M6WXI3"/>
<dbReference type="Pfam" id="PF00908">
    <property type="entry name" value="dTDP_sugar_isom"/>
    <property type="match status" value="1"/>
</dbReference>
<dbReference type="SUPFAM" id="SSF51182">
    <property type="entry name" value="RmlC-like cupins"/>
    <property type="match status" value="1"/>
</dbReference>
<gene>
    <name evidence="1" type="ORF">COT77_01255</name>
</gene>
<dbReference type="GO" id="GO:0008830">
    <property type="term" value="F:dTDP-4-dehydrorhamnose 3,5-epimerase activity"/>
    <property type="evidence" value="ECO:0007669"/>
    <property type="project" value="InterPro"/>
</dbReference>
<dbReference type="InterPro" id="IPR000888">
    <property type="entry name" value="RmlC-like"/>
</dbReference>
<dbReference type="Proteomes" id="UP000228596">
    <property type="component" value="Unassembled WGS sequence"/>
</dbReference>
<proteinExistence type="predicted"/>
<dbReference type="InterPro" id="IPR011051">
    <property type="entry name" value="RmlC_Cupin_sf"/>
</dbReference>
<dbReference type="EMBL" id="PEZV01000009">
    <property type="protein sequence ID" value="PIT97471.1"/>
    <property type="molecule type" value="Genomic_DNA"/>
</dbReference>
<dbReference type="Gene3D" id="2.60.120.10">
    <property type="entry name" value="Jelly Rolls"/>
    <property type="match status" value="1"/>
</dbReference>
<accession>A0A2M6WXI3</accession>
<organism evidence="1 2">
    <name type="scientific">Candidatus Berkelbacteria bacterium CG10_big_fil_rev_8_21_14_0_10_41_12</name>
    <dbReference type="NCBI Taxonomy" id="1974513"/>
    <lineage>
        <taxon>Bacteria</taxon>
        <taxon>Candidatus Berkelbacteria</taxon>
    </lineage>
</organism>
<comment type="caution">
    <text evidence="1">The sequence shown here is derived from an EMBL/GenBank/DDBJ whole genome shotgun (WGS) entry which is preliminary data.</text>
</comment>
<evidence type="ECO:0000313" key="1">
    <source>
        <dbReference type="EMBL" id="PIT97471.1"/>
    </source>
</evidence>
<reference evidence="2" key="1">
    <citation type="submission" date="2017-09" db="EMBL/GenBank/DDBJ databases">
        <title>Depth-based differentiation of microbial function through sediment-hosted aquifers and enrichment of novel symbionts in the deep terrestrial subsurface.</title>
        <authorList>
            <person name="Probst A.J."/>
            <person name="Ladd B."/>
            <person name="Jarett J.K."/>
            <person name="Geller-Mcgrath D.E."/>
            <person name="Sieber C.M.K."/>
            <person name="Emerson J.B."/>
            <person name="Anantharaman K."/>
            <person name="Thomas B.C."/>
            <person name="Malmstrom R."/>
            <person name="Stieglmeier M."/>
            <person name="Klingl A."/>
            <person name="Woyke T."/>
            <person name="Ryan C.M."/>
            <person name="Banfield J.F."/>
        </authorList>
    </citation>
    <scope>NUCLEOTIDE SEQUENCE [LARGE SCALE GENOMIC DNA]</scope>
</reference>
<protein>
    <submittedName>
        <fullName evidence="1">Sugar epimerase</fullName>
    </submittedName>
</protein>
<name>A0A2M6WXI3_9BACT</name>
<evidence type="ECO:0000313" key="2">
    <source>
        <dbReference type="Proteomes" id="UP000228596"/>
    </source>
</evidence>
<sequence length="160" mass="18217">MRANTPATGTGKNTEEAPRLIEGGIVIDDRGQVIFANDFDFKSIKRFYMISNHKEGMVRAWHAHKKEAKYVLVVNGAAIVGAVKIDDWDNPSKWVKVDRYVLSCKKPSLLYIPAGFANGFMSLTSDTQIIFFSTSTIDESKGDDFRFDARYWDIWEVIER</sequence>
<dbReference type="InterPro" id="IPR014710">
    <property type="entry name" value="RmlC-like_jellyroll"/>
</dbReference>